<accession>A0A4R6WDC5</accession>
<dbReference type="PANTHER" id="PTHR46832:SF1">
    <property type="entry name" value="5'-METHYLTHIOADENOSINE_S-ADENOSYLHOMOCYSTEINE NUCLEOSIDASE"/>
    <property type="match status" value="1"/>
</dbReference>
<name>A0A4R6WDC5_9PROT</name>
<dbReference type="GO" id="GO:0009116">
    <property type="term" value="P:nucleoside metabolic process"/>
    <property type="evidence" value="ECO:0007669"/>
    <property type="project" value="InterPro"/>
</dbReference>
<dbReference type="InterPro" id="IPR035994">
    <property type="entry name" value="Nucleoside_phosphorylase_sf"/>
</dbReference>
<feature type="domain" description="Nucleoside phosphorylase" evidence="1">
    <location>
        <begin position="11"/>
        <end position="260"/>
    </location>
</feature>
<dbReference type="Pfam" id="PF01048">
    <property type="entry name" value="PNP_UDP_1"/>
    <property type="match status" value="1"/>
</dbReference>
<dbReference type="PANTHER" id="PTHR46832">
    <property type="entry name" value="5'-METHYLTHIOADENOSINE/S-ADENOSYLHOMOCYSTEINE NUCLEOSIDASE"/>
    <property type="match status" value="1"/>
</dbReference>
<dbReference type="GO" id="GO:0008782">
    <property type="term" value="F:adenosylhomocysteine nucleosidase activity"/>
    <property type="evidence" value="ECO:0007669"/>
    <property type="project" value="TreeGrafter"/>
</dbReference>
<dbReference type="GO" id="GO:0005829">
    <property type="term" value="C:cytosol"/>
    <property type="evidence" value="ECO:0007669"/>
    <property type="project" value="TreeGrafter"/>
</dbReference>
<comment type="caution">
    <text evidence="2">The sequence shown here is derived from an EMBL/GenBank/DDBJ whole genome shotgun (WGS) entry which is preliminary data.</text>
</comment>
<protein>
    <submittedName>
        <fullName evidence="2">Adenosylhomocysteine nucleosidase</fullName>
    </submittedName>
</protein>
<organism evidence="2 3">
    <name type="scientific">Dongia mobilis</name>
    <dbReference type="NCBI Taxonomy" id="578943"/>
    <lineage>
        <taxon>Bacteria</taxon>
        <taxon>Pseudomonadati</taxon>
        <taxon>Pseudomonadota</taxon>
        <taxon>Alphaproteobacteria</taxon>
        <taxon>Rhodospirillales</taxon>
        <taxon>Dongiaceae</taxon>
        <taxon>Dongia</taxon>
    </lineage>
</organism>
<dbReference type="Gene3D" id="3.40.50.1580">
    <property type="entry name" value="Nucleoside phosphorylase domain"/>
    <property type="match status" value="1"/>
</dbReference>
<dbReference type="CDD" id="cd09008">
    <property type="entry name" value="MTAN"/>
    <property type="match status" value="1"/>
</dbReference>
<dbReference type="GO" id="GO:0008930">
    <property type="term" value="F:methylthioadenosine nucleosidase activity"/>
    <property type="evidence" value="ECO:0007669"/>
    <property type="project" value="TreeGrafter"/>
</dbReference>
<evidence type="ECO:0000313" key="2">
    <source>
        <dbReference type="EMBL" id="TDQ77693.1"/>
    </source>
</evidence>
<dbReference type="Proteomes" id="UP000295783">
    <property type="component" value="Unassembled WGS sequence"/>
</dbReference>
<dbReference type="OrthoDB" id="6677713at2"/>
<reference evidence="2 3" key="1">
    <citation type="submission" date="2019-03" db="EMBL/GenBank/DDBJ databases">
        <title>Genomic Encyclopedia of Type Strains, Phase III (KMG-III): the genomes of soil and plant-associated and newly described type strains.</title>
        <authorList>
            <person name="Whitman W."/>
        </authorList>
    </citation>
    <scope>NUCLEOTIDE SEQUENCE [LARGE SCALE GENOMIC DNA]</scope>
    <source>
        <strain evidence="2 3">CGMCC 1.7660</strain>
    </source>
</reference>
<dbReference type="GO" id="GO:0019284">
    <property type="term" value="P:L-methionine salvage from S-adenosylmethionine"/>
    <property type="evidence" value="ECO:0007669"/>
    <property type="project" value="TreeGrafter"/>
</dbReference>
<dbReference type="RefSeq" id="WP_133615270.1">
    <property type="nucleotide sequence ID" value="NZ_SNYW01000014.1"/>
</dbReference>
<dbReference type="AlphaFoldDB" id="A0A4R6WDC5"/>
<proteinExistence type="predicted"/>
<dbReference type="SUPFAM" id="SSF53167">
    <property type="entry name" value="Purine and uridine phosphorylases"/>
    <property type="match status" value="1"/>
</dbReference>
<dbReference type="NCBIfam" id="NF004079">
    <property type="entry name" value="PRK05584.1"/>
    <property type="match status" value="1"/>
</dbReference>
<keyword evidence="3" id="KW-1185">Reference proteome</keyword>
<evidence type="ECO:0000313" key="3">
    <source>
        <dbReference type="Proteomes" id="UP000295783"/>
    </source>
</evidence>
<gene>
    <name evidence="2" type="ORF">A8950_3848</name>
</gene>
<dbReference type="EMBL" id="SNYW01000014">
    <property type="protein sequence ID" value="TDQ77693.1"/>
    <property type="molecule type" value="Genomic_DNA"/>
</dbReference>
<evidence type="ECO:0000259" key="1">
    <source>
        <dbReference type="Pfam" id="PF01048"/>
    </source>
</evidence>
<dbReference type="InterPro" id="IPR000845">
    <property type="entry name" value="Nucleoside_phosphorylase_d"/>
</dbReference>
<sequence>MIAKPDSAAPLAVICAMQEEKAALRALMSDLETRDLLGRRVTLGRLDGRDIVVAESGIGKVASAVTAALLAREFGCRGLVVSGVAGGLDPGLHIGDTVIAHSLVQHDYGQLLDGGLTSFRPGVPPLGPDRGEYHFTLTADLTERLAQLAGAIDLPELPADLLPASAPRAWRKRRVVLGRIVSGDQFINSERERARLHRDFDAQAVEMEGAAVAQVGALLGLPVVVVRCLSDLAGSDSHLDFPRFVAAVSPGAALVLRQIIGIL</sequence>